<evidence type="ECO:0000313" key="2">
    <source>
        <dbReference type="EMBL" id="KIA59749.1"/>
    </source>
</evidence>
<organism evidence="2 3">
    <name type="scientific">Nocardia vulneris</name>
    <dbReference type="NCBI Taxonomy" id="1141657"/>
    <lineage>
        <taxon>Bacteria</taxon>
        <taxon>Bacillati</taxon>
        <taxon>Actinomycetota</taxon>
        <taxon>Actinomycetes</taxon>
        <taxon>Mycobacteriales</taxon>
        <taxon>Nocardiaceae</taxon>
        <taxon>Nocardia</taxon>
    </lineage>
</organism>
<dbReference type="RefSeq" id="WP_052281422.1">
    <property type="nucleotide sequence ID" value="NZ_BDCI01000034.1"/>
</dbReference>
<name>A0ABR4Z3V5_9NOCA</name>
<dbReference type="EMBL" id="JNFP01000094">
    <property type="protein sequence ID" value="KIA59749.1"/>
    <property type="molecule type" value="Genomic_DNA"/>
</dbReference>
<evidence type="ECO:0000313" key="3">
    <source>
        <dbReference type="Proteomes" id="UP000031364"/>
    </source>
</evidence>
<comment type="caution">
    <text evidence="2">The sequence shown here is derived from an EMBL/GenBank/DDBJ whole genome shotgun (WGS) entry which is preliminary data.</text>
</comment>
<dbReference type="SUPFAM" id="SSF54427">
    <property type="entry name" value="NTF2-like"/>
    <property type="match status" value="1"/>
</dbReference>
<dbReference type="Proteomes" id="UP000031364">
    <property type="component" value="Unassembled WGS sequence"/>
</dbReference>
<reference evidence="2 3" key="1">
    <citation type="journal article" date="2014" name="Int. J. Syst. Evol. Microbiol.">
        <title>Nocardia vulneris sp. nov., isolated from wounds of human patients in North America.</title>
        <authorList>
            <person name="Lasker B.A."/>
            <person name="Bell M."/>
            <person name="Klenk H.P."/>
            <person name="Sproer C."/>
            <person name="Schumann C."/>
            <person name="Schumann P."/>
            <person name="Brown J.M."/>
        </authorList>
    </citation>
    <scope>NUCLEOTIDE SEQUENCE [LARGE SCALE GENOMIC DNA]</scope>
    <source>
        <strain evidence="2 3">W9851</strain>
    </source>
</reference>
<feature type="domain" description="SnoaL-like" evidence="1">
    <location>
        <begin position="14"/>
        <end position="109"/>
    </location>
</feature>
<accession>A0ABR4Z3V5</accession>
<sequence length="149" mass="16148">MDTVQDQAAATDVVAAFRTATTTADFDTMMDLLTEDAALTSPLSGRMVFRGKEDLRVLLTAAYGGLAGLRWTDEIGDGNRRVLLAEASVGRFRLTEALVLDLADDGRIRGLRPHLRPWLTLTAVAVRLAPGLFKHPGMLRRAMRGAATP</sequence>
<keyword evidence="3" id="KW-1185">Reference proteome</keyword>
<dbReference type="InterPro" id="IPR032710">
    <property type="entry name" value="NTF2-like_dom_sf"/>
</dbReference>
<dbReference type="InterPro" id="IPR037401">
    <property type="entry name" value="SnoaL-like"/>
</dbReference>
<evidence type="ECO:0000259" key="1">
    <source>
        <dbReference type="Pfam" id="PF12680"/>
    </source>
</evidence>
<protein>
    <recommendedName>
        <fullName evidence="1">SnoaL-like domain-containing protein</fullName>
    </recommendedName>
</protein>
<gene>
    <name evidence="2" type="ORF">FG87_41195</name>
</gene>
<dbReference type="Pfam" id="PF12680">
    <property type="entry name" value="SnoaL_2"/>
    <property type="match status" value="1"/>
</dbReference>
<proteinExistence type="predicted"/>
<dbReference type="Gene3D" id="3.10.450.50">
    <property type="match status" value="1"/>
</dbReference>